<dbReference type="STRING" id="747525.W4KAS1"/>
<comment type="similarity">
    <text evidence="1">Belongs to the aegerolysin family.</text>
</comment>
<dbReference type="InParanoid" id="W4KAS1"/>
<proteinExistence type="inferred from homology"/>
<evidence type="ECO:0000313" key="3">
    <source>
        <dbReference type="Proteomes" id="UP000030671"/>
    </source>
</evidence>
<sequence>MAYAQWVIIIIRNVGAAKFSIKNLNPSWGKLHAEGDKDTEVNKSTIEGKVVEADQQLRINACGRSDAAEGTTGSFDLVDVATQQVIRHVYWDCPWGTKRNTFTVSGSNSKWMIEYSGQNLDSGALGTISVDVLRKGN</sequence>
<dbReference type="Proteomes" id="UP000030671">
    <property type="component" value="Unassembled WGS sequence"/>
</dbReference>
<evidence type="ECO:0000313" key="2">
    <source>
        <dbReference type="EMBL" id="ETW82883.1"/>
    </source>
</evidence>
<dbReference type="AlphaFoldDB" id="W4KAS1"/>
<accession>W4KAS1</accession>
<dbReference type="eggNOG" id="ENOG502T53X">
    <property type="taxonomic scope" value="Eukaryota"/>
</dbReference>
<dbReference type="PIRSF" id="PIRSF007951">
    <property type="entry name" value="Hemolysin, aegerolysin type"/>
    <property type="match status" value="1"/>
</dbReference>
<dbReference type="InterPro" id="IPR009413">
    <property type="entry name" value="Aegerolysin-typ"/>
</dbReference>
<dbReference type="EMBL" id="KI925457">
    <property type="protein sequence ID" value="ETW82883.1"/>
    <property type="molecule type" value="Genomic_DNA"/>
</dbReference>
<dbReference type="KEGG" id="hir:HETIRDRAFT_148469"/>
<gene>
    <name evidence="2" type="primary">pria1</name>
    <name evidence="2" type="ORF">HETIRDRAFT_148469</name>
</gene>
<reference evidence="2 3" key="1">
    <citation type="journal article" date="2012" name="New Phytol.">
        <title>Insight into trade-off between wood decay and parasitism from the genome of a fungal forest pathogen.</title>
        <authorList>
            <person name="Olson A."/>
            <person name="Aerts A."/>
            <person name="Asiegbu F."/>
            <person name="Belbahri L."/>
            <person name="Bouzid O."/>
            <person name="Broberg A."/>
            <person name="Canback B."/>
            <person name="Coutinho P.M."/>
            <person name="Cullen D."/>
            <person name="Dalman K."/>
            <person name="Deflorio G."/>
            <person name="van Diepen L.T."/>
            <person name="Dunand C."/>
            <person name="Duplessis S."/>
            <person name="Durling M."/>
            <person name="Gonthier P."/>
            <person name="Grimwood J."/>
            <person name="Fossdal C.G."/>
            <person name="Hansson D."/>
            <person name="Henrissat B."/>
            <person name="Hietala A."/>
            <person name="Himmelstrand K."/>
            <person name="Hoffmeister D."/>
            <person name="Hogberg N."/>
            <person name="James T.Y."/>
            <person name="Karlsson M."/>
            <person name="Kohler A."/>
            <person name="Kues U."/>
            <person name="Lee Y.H."/>
            <person name="Lin Y.C."/>
            <person name="Lind M."/>
            <person name="Lindquist E."/>
            <person name="Lombard V."/>
            <person name="Lucas S."/>
            <person name="Lunden K."/>
            <person name="Morin E."/>
            <person name="Murat C."/>
            <person name="Park J."/>
            <person name="Raffaello T."/>
            <person name="Rouze P."/>
            <person name="Salamov A."/>
            <person name="Schmutz J."/>
            <person name="Solheim H."/>
            <person name="Stahlberg J."/>
            <person name="Velez H."/>
            <person name="de Vries R.P."/>
            <person name="Wiebenga A."/>
            <person name="Woodward S."/>
            <person name="Yakovlev I."/>
            <person name="Garbelotto M."/>
            <person name="Martin F."/>
            <person name="Grigoriev I.V."/>
            <person name="Stenlid J."/>
        </authorList>
    </citation>
    <scope>NUCLEOTIDE SEQUENCE [LARGE SCALE GENOMIC DNA]</scope>
    <source>
        <strain evidence="2 3">TC 32-1</strain>
    </source>
</reference>
<name>W4KAS1_HETIT</name>
<dbReference type="RefSeq" id="XP_009545192.1">
    <property type="nucleotide sequence ID" value="XM_009546897.1"/>
</dbReference>
<dbReference type="GeneID" id="20667274"/>
<protein>
    <submittedName>
        <fullName evidence="2">Putative aegerolysin</fullName>
    </submittedName>
</protein>
<organism evidence="2 3">
    <name type="scientific">Heterobasidion irregulare (strain TC 32-1)</name>
    <dbReference type="NCBI Taxonomy" id="747525"/>
    <lineage>
        <taxon>Eukaryota</taxon>
        <taxon>Fungi</taxon>
        <taxon>Dikarya</taxon>
        <taxon>Basidiomycota</taxon>
        <taxon>Agaricomycotina</taxon>
        <taxon>Agaricomycetes</taxon>
        <taxon>Russulales</taxon>
        <taxon>Bondarzewiaceae</taxon>
        <taxon>Heterobasidion</taxon>
        <taxon>Heterobasidion annosum species complex</taxon>
    </lineage>
</organism>
<dbReference type="HOGENOM" id="CLU_115909_0_1_1"/>
<dbReference type="GO" id="GO:0019836">
    <property type="term" value="P:symbiont-mediated hemolysis of host erythrocyte"/>
    <property type="evidence" value="ECO:0007669"/>
    <property type="project" value="InterPro"/>
</dbReference>
<dbReference type="Gene3D" id="2.60.270.50">
    <property type="match status" value="1"/>
</dbReference>
<keyword evidence="3" id="KW-1185">Reference proteome</keyword>
<dbReference type="OrthoDB" id="2727348at2759"/>
<dbReference type="Pfam" id="PF06355">
    <property type="entry name" value="Aegerolysin"/>
    <property type="match status" value="1"/>
</dbReference>
<evidence type="ECO:0000256" key="1">
    <source>
        <dbReference type="ARBA" id="ARBA00010795"/>
    </source>
</evidence>